<dbReference type="EMBL" id="GL451715">
    <property type="protein sequence ID" value="EFN78692.1"/>
    <property type="molecule type" value="Genomic_DNA"/>
</dbReference>
<dbReference type="InParanoid" id="E2C039"/>
<feature type="non-terminal residue" evidence="1">
    <location>
        <position position="1"/>
    </location>
</feature>
<proteinExistence type="predicted"/>
<accession>E2C039</accession>
<organism evidence="2">
    <name type="scientific">Harpegnathos saltator</name>
    <name type="common">Jerdon's jumping ant</name>
    <dbReference type="NCBI Taxonomy" id="610380"/>
    <lineage>
        <taxon>Eukaryota</taxon>
        <taxon>Metazoa</taxon>
        <taxon>Ecdysozoa</taxon>
        <taxon>Arthropoda</taxon>
        <taxon>Hexapoda</taxon>
        <taxon>Insecta</taxon>
        <taxon>Pterygota</taxon>
        <taxon>Neoptera</taxon>
        <taxon>Endopterygota</taxon>
        <taxon>Hymenoptera</taxon>
        <taxon>Apocrita</taxon>
        <taxon>Aculeata</taxon>
        <taxon>Formicoidea</taxon>
        <taxon>Formicidae</taxon>
        <taxon>Ponerinae</taxon>
        <taxon>Ponerini</taxon>
        <taxon>Harpegnathos</taxon>
    </lineage>
</organism>
<evidence type="ECO:0000313" key="2">
    <source>
        <dbReference type="Proteomes" id="UP000008237"/>
    </source>
</evidence>
<name>E2C039_HARSA</name>
<dbReference type="OrthoDB" id="6581538at2759"/>
<dbReference type="AlphaFoldDB" id="E2C039"/>
<dbReference type="Proteomes" id="UP000008237">
    <property type="component" value="Unassembled WGS sequence"/>
</dbReference>
<dbReference type="OMA" id="HENEETF"/>
<evidence type="ECO:0000313" key="1">
    <source>
        <dbReference type="EMBL" id="EFN78692.1"/>
    </source>
</evidence>
<sequence length="121" mass="13748">NIKLKYVMQVFTTLRFYAVGCYQGSIGEQWDIAISQPSVSRCLKKVTNGINDILLHRLVKFPLIAIDYHIAQEKFKLASQPFIGAIGVIDCTYINIKAPVRHEEAYVNHWGDHTLNVQVVC</sequence>
<gene>
    <name evidence="1" type="ORF">EAI_15678</name>
</gene>
<keyword evidence="2" id="KW-1185">Reference proteome</keyword>
<feature type="non-terminal residue" evidence="1">
    <location>
        <position position="121"/>
    </location>
</feature>
<reference evidence="1 2" key="1">
    <citation type="journal article" date="2010" name="Science">
        <title>Genomic comparison of the ants Camponotus floridanus and Harpegnathos saltator.</title>
        <authorList>
            <person name="Bonasio R."/>
            <person name="Zhang G."/>
            <person name="Ye C."/>
            <person name="Mutti N.S."/>
            <person name="Fang X."/>
            <person name="Qin N."/>
            <person name="Donahue G."/>
            <person name="Yang P."/>
            <person name="Li Q."/>
            <person name="Li C."/>
            <person name="Zhang P."/>
            <person name="Huang Z."/>
            <person name="Berger S.L."/>
            <person name="Reinberg D."/>
            <person name="Wang J."/>
            <person name="Liebig J."/>
        </authorList>
    </citation>
    <scope>NUCLEOTIDE SEQUENCE [LARGE SCALE GENOMIC DNA]</scope>
    <source>
        <strain evidence="1 2">R22 G/1</strain>
    </source>
</reference>
<protein>
    <submittedName>
        <fullName evidence="1">Putative nuclease HARBI1</fullName>
    </submittedName>
</protein>